<keyword evidence="2" id="KW-1185">Reference proteome</keyword>
<accession>A0AAV4WN26</accession>
<comment type="caution">
    <text evidence="1">The sequence shown here is derived from an EMBL/GenBank/DDBJ whole genome shotgun (WGS) entry which is preliminary data.</text>
</comment>
<evidence type="ECO:0000313" key="2">
    <source>
        <dbReference type="Proteomes" id="UP001054945"/>
    </source>
</evidence>
<organism evidence="1 2">
    <name type="scientific">Caerostris extrusa</name>
    <name type="common">Bark spider</name>
    <name type="synonym">Caerostris bankana</name>
    <dbReference type="NCBI Taxonomy" id="172846"/>
    <lineage>
        <taxon>Eukaryota</taxon>
        <taxon>Metazoa</taxon>
        <taxon>Ecdysozoa</taxon>
        <taxon>Arthropoda</taxon>
        <taxon>Chelicerata</taxon>
        <taxon>Arachnida</taxon>
        <taxon>Araneae</taxon>
        <taxon>Araneomorphae</taxon>
        <taxon>Entelegynae</taxon>
        <taxon>Araneoidea</taxon>
        <taxon>Araneidae</taxon>
        <taxon>Caerostris</taxon>
    </lineage>
</organism>
<proteinExistence type="predicted"/>
<dbReference type="Proteomes" id="UP001054945">
    <property type="component" value="Unassembled WGS sequence"/>
</dbReference>
<sequence>MEWKYAKRFRERALCSAIGTRSGILLETIANRAALESQRITDLENFSDGTAAGTELCESQQFHHQTQYLVQRDGSRLQHWVLHAIIADPSSTVGVLSAYLLGNQYAKYWAPYLQERIPVPACMPLLKSRSIPALSACFKHTCQGTNMRNIGRPVCRERDEIRTIRALRQPCNYAPHNSNISLRNHHAQTICCVGMEWNDAKRFRE</sequence>
<protein>
    <submittedName>
        <fullName evidence="1">Uncharacterized protein</fullName>
    </submittedName>
</protein>
<dbReference type="EMBL" id="BPLR01016360">
    <property type="protein sequence ID" value="GIY83264.1"/>
    <property type="molecule type" value="Genomic_DNA"/>
</dbReference>
<dbReference type="AlphaFoldDB" id="A0AAV4WN26"/>
<reference evidence="1 2" key="1">
    <citation type="submission" date="2021-06" db="EMBL/GenBank/DDBJ databases">
        <title>Caerostris extrusa draft genome.</title>
        <authorList>
            <person name="Kono N."/>
            <person name="Arakawa K."/>
        </authorList>
    </citation>
    <scope>NUCLEOTIDE SEQUENCE [LARGE SCALE GENOMIC DNA]</scope>
</reference>
<gene>
    <name evidence="1" type="ORF">CEXT_563061</name>
</gene>
<name>A0AAV4WN26_CAEEX</name>
<evidence type="ECO:0000313" key="1">
    <source>
        <dbReference type="EMBL" id="GIY83264.1"/>
    </source>
</evidence>